<dbReference type="Gene3D" id="3.30.40.10">
    <property type="entry name" value="Zinc/RING finger domain, C3HC4 (zinc finger)"/>
    <property type="match status" value="2"/>
</dbReference>
<feature type="transmembrane region" description="Helical" evidence="5">
    <location>
        <begin position="498"/>
        <end position="518"/>
    </location>
</feature>
<evidence type="ECO:0000256" key="4">
    <source>
        <dbReference type="PROSITE-ProRule" id="PRU00175"/>
    </source>
</evidence>
<feature type="transmembrane region" description="Helical" evidence="5">
    <location>
        <begin position="877"/>
        <end position="898"/>
    </location>
</feature>
<dbReference type="PROSITE" id="PS00518">
    <property type="entry name" value="ZF_RING_1"/>
    <property type="match status" value="2"/>
</dbReference>
<keyword evidence="2 4" id="KW-0863">Zinc-finger</keyword>
<evidence type="ECO:0000313" key="7">
    <source>
        <dbReference type="EMBL" id="EFP04321.1"/>
    </source>
</evidence>
<feature type="transmembrane region" description="Helical" evidence="5">
    <location>
        <begin position="92"/>
        <end position="112"/>
    </location>
</feature>
<dbReference type="eggNOG" id="KOG4185">
    <property type="taxonomic scope" value="Eukaryota"/>
</dbReference>
<keyword evidence="5" id="KW-0472">Membrane</keyword>
<dbReference type="PANTHER" id="PTHR47156">
    <property type="entry name" value="PROTEIN CBG20824"/>
    <property type="match status" value="1"/>
</dbReference>
<feature type="transmembrane region" description="Helical" evidence="5">
    <location>
        <begin position="948"/>
        <end position="965"/>
    </location>
</feature>
<feature type="domain" description="RING-type" evidence="6">
    <location>
        <begin position="315"/>
        <end position="359"/>
    </location>
</feature>
<dbReference type="SMART" id="SM00184">
    <property type="entry name" value="RING"/>
    <property type="match status" value="2"/>
</dbReference>
<evidence type="ECO:0000256" key="3">
    <source>
        <dbReference type="ARBA" id="ARBA00022833"/>
    </source>
</evidence>
<name>E3NL91_CAERE</name>
<dbReference type="PROSITE" id="PS50089">
    <property type="entry name" value="ZF_RING_2"/>
    <property type="match status" value="2"/>
</dbReference>
<gene>
    <name evidence="7" type="ORF">CRE_16492</name>
</gene>
<dbReference type="InParanoid" id="E3NL91"/>
<feature type="transmembrane region" description="Helical" evidence="5">
    <location>
        <begin position="910"/>
        <end position="928"/>
    </location>
</feature>
<evidence type="ECO:0000313" key="8">
    <source>
        <dbReference type="Proteomes" id="UP000008281"/>
    </source>
</evidence>
<feature type="transmembrane region" description="Helical" evidence="5">
    <location>
        <begin position="192"/>
        <end position="218"/>
    </location>
</feature>
<dbReference type="InterPro" id="IPR001841">
    <property type="entry name" value="Znf_RING"/>
</dbReference>
<keyword evidence="5" id="KW-1133">Transmembrane helix</keyword>
<feature type="transmembrane region" description="Helical" evidence="5">
    <location>
        <begin position="472"/>
        <end position="492"/>
    </location>
</feature>
<dbReference type="InterPro" id="IPR017907">
    <property type="entry name" value="Znf_RING_CS"/>
</dbReference>
<dbReference type="InterPro" id="IPR013083">
    <property type="entry name" value="Znf_RING/FYVE/PHD"/>
</dbReference>
<feature type="transmembrane region" description="Helical" evidence="5">
    <location>
        <begin position="433"/>
        <end position="451"/>
    </location>
</feature>
<dbReference type="STRING" id="31234.E3NL91"/>
<keyword evidence="8" id="KW-1185">Reference proteome</keyword>
<feature type="transmembrane region" description="Helical" evidence="5">
    <location>
        <begin position="45"/>
        <end position="71"/>
    </location>
</feature>
<dbReference type="GO" id="GO:0008270">
    <property type="term" value="F:zinc ion binding"/>
    <property type="evidence" value="ECO:0007669"/>
    <property type="project" value="UniProtKB-KW"/>
</dbReference>
<dbReference type="AlphaFoldDB" id="E3NL91"/>
<feature type="transmembrane region" description="Helical" evidence="5">
    <location>
        <begin position="573"/>
        <end position="595"/>
    </location>
</feature>
<protein>
    <recommendedName>
        <fullName evidence="6">RING-type domain-containing protein</fullName>
    </recommendedName>
</protein>
<dbReference type="Pfam" id="PF14634">
    <property type="entry name" value="zf-RING_5"/>
    <property type="match status" value="2"/>
</dbReference>
<feature type="transmembrane region" description="Helical" evidence="5">
    <location>
        <begin position="159"/>
        <end position="177"/>
    </location>
</feature>
<evidence type="ECO:0000256" key="1">
    <source>
        <dbReference type="ARBA" id="ARBA00022723"/>
    </source>
</evidence>
<dbReference type="OrthoDB" id="252722at2759"/>
<feature type="transmembrane region" description="Helical" evidence="5">
    <location>
        <begin position="12"/>
        <end position="33"/>
    </location>
</feature>
<feature type="transmembrane region" description="Helical" evidence="5">
    <location>
        <begin position="530"/>
        <end position="553"/>
    </location>
</feature>
<feature type="domain" description="RING-type" evidence="6">
    <location>
        <begin position="696"/>
        <end position="740"/>
    </location>
</feature>
<evidence type="ECO:0000256" key="2">
    <source>
        <dbReference type="ARBA" id="ARBA00022771"/>
    </source>
</evidence>
<dbReference type="Proteomes" id="UP000008281">
    <property type="component" value="Unassembled WGS sequence"/>
</dbReference>
<dbReference type="PANTHER" id="PTHR47156:SF9">
    <property type="entry name" value="PROTEIN CBG26870"/>
    <property type="match status" value="1"/>
</dbReference>
<keyword evidence="1" id="KW-0479">Metal-binding</keyword>
<accession>E3NL91</accession>
<evidence type="ECO:0000259" key="6">
    <source>
        <dbReference type="PROSITE" id="PS50089"/>
    </source>
</evidence>
<dbReference type="SUPFAM" id="SSF57850">
    <property type="entry name" value="RING/U-box"/>
    <property type="match status" value="2"/>
</dbReference>
<keyword evidence="3" id="KW-0862">Zinc</keyword>
<sequence length="979" mass="110967">MSDAERPAHFKDVLLITQLFHIPIFFVSIGLSVDPDPDNQWTRTLLYLHPILCIFLFAGVIAGIIGLKLLLVAWDKCFDSEESTKCRRDLSIGYGGMITCGIIPQVLKVILMENVKDVLAFSAICAVCNFLFLLLFVFNHHDDCGTRNSKKKCAVILRIIMILLHITVTVTLVKLFIRNGNYSEKQIERMEILIALYSFCYIPCTAEFAVVLAGWITVEELPDDNISALFMSVAISRELYPAPHRSLDDTDNFVSNDSELFEYQTCRHHTADHQEFQHIVRVTVPTAPIEEEEEETTDSENIQYPISSSTSGTECNICMLRYSTTTVIPRILVGCGHTVCQACIQKLPRQEFVLCPFCRKPTSLPVSARTLPLEPPFIYKMSNKSPKQFKQFKNLLALLQCTHIPIFISWYLLSVVPENTHIQWTDTMVYQDPILYVLPVLAVIFGLKLYLVACDKCFELEALTKCRRDLAIGYFGMAVCGIVPQVLRIVWMDRVRDVIVFSVICALANFLLAALFIFRHHQKYRVIDSIPQQGALTVRTLVIQFQLACIWFLIENLKYSKEMVTSIGKFCVLYDICYVACSAEFAVVIVGWITLEKENDAYEVLRKPRLPSPWELRPIAMVTVPTVPRSLGYTAISDSDLFRIQTYPCHIAVHQESQHLVRVIVPTAPMEEEEEETTDGENLQYPISSSTSGTECNICMLRYSTTTVIPRMLVGCGHTVCQACIQKLPRQEFVLCPFCRKPTSLPDNLPSRLPKNYAVLDIIHNLEKSFRFITRQRRARLKIIGDVESPEGPPLKEIVEAPVGSRNKQNDVSYFSLRRPSPSFASPEASPLSSTCIHTNTKMYYASLYTTPRYNYGYSGKEPNIFKFKNIVTVGQIVNFALIIFYFSIWILTGSGTFEGVVLYENPKSLIVPILSVTIIPRIFLLVYDSTTKTEEIDKCRRNLSIGYGGMVLCGVAAQALTVLMRNRNNVSINQKIDF</sequence>
<dbReference type="EMBL" id="DS268872">
    <property type="protein sequence ID" value="EFP04321.1"/>
    <property type="molecule type" value="Genomic_DNA"/>
</dbReference>
<feature type="transmembrane region" description="Helical" evidence="5">
    <location>
        <begin position="118"/>
        <end position="138"/>
    </location>
</feature>
<keyword evidence="5" id="KW-0812">Transmembrane</keyword>
<reference evidence="7" key="1">
    <citation type="submission" date="2007-07" db="EMBL/GenBank/DDBJ databases">
        <title>PCAP assembly of the Caenorhabditis remanei genome.</title>
        <authorList>
            <consortium name="The Caenorhabditis remanei Sequencing Consortium"/>
            <person name="Wilson R.K."/>
        </authorList>
    </citation>
    <scope>NUCLEOTIDE SEQUENCE [LARGE SCALE GENOMIC DNA]</scope>
    <source>
        <strain evidence="7">PB4641</strain>
    </source>
</reference>
<feature type="transmembrane region" description="Helical" evidence="5">
    <location>
        <begin position="394"/>
        <end position="413"/>
    </location>
</feature>
<proteinExistence type="predicted"/>
<dbReference type="HOGENOM" id="CLU_303890_0_0_1"/>
<evidence type="ECO:0000256" key="5">
    <source>
        <dbReference type="SAM" id="Phobius"/>
    </source>
</evidence>
<dbReference type="InterPro" id="IPR052667">
    <property type="entry name" value="E3_ubiquitin-ligase_RING"/>
</dbReference>
<organism evidence="8">
    <name type="scientific">Caenorhabditis remanei</name>
    <name type="common">Caenorhabditis vulgaris</name>
    <dbReference type="NCBI Taxonomy" id="31234"/>
    <lineage>
        <taxon>Eukaryota</taxon>
        <taxon>Metazoa</taxon>
        <taxon>Ecdysozoa</taxon>
        <taxon>Nematoda</taxon>
        <taxon>Chromadorea</taxon>
        <taxon>Rhabditida</taxon>
        <taxon>Rhabditina</taxon>
        <taxon>Rhabditomorpha</taxon>
        <taxon>Rhabditoidea</taxon>
        <taxon>Rhabditidae</taxon>
        <taxon>Peloderinae</taxon>
        <taxon>Caenorhabditis</taxon>
    </lineage>
</organism>